<reference evidence="1" key="1">
    <citation type="submission" date="2023-04" db="EMBL/GenBank/DDBJ databases">
        <title>Isolation and Characterization of Novel Plasmid-specific Phages Infecting Bacteria Carrying Diverse Conjugative Plasmids.</title>
        <authorList>
            <person name="Parra B."/>
            <person name="Cockx B."/>
            <person name="Lutz V.T."/>
            <person name="Bronsted L."/>
            <person name="Smets B.F."/>
            <person name="Dechesne A."/>
        </authorList>
    </citation>
    <scope>NUCLEOTIDE SEQUENCE</scope>
</reference>
<evidence type="ECO:0000313" key="1">
    <source>
        <dbReference type="EMBL" id="WID03655.1"/>
    </source>
</evidence>
<dbReference type="EMBL" id="OQ829281">
    <property type="protein sequence ID" value="WID03655.1"/>
    <property type="molecule type" value="Genomic_DNA"/>
</dbReference>
<organism evidence="1 2">
    <name type="scientific">phage PKM.Lu.22.1</name>
    <dbReference type="NCBI Taxonomy" id="3049197"/>
    <lineage>
        <taxon>Viruses</taxon>
        <taxon>Duplodnaviria</taxon>
        <taxon>Heunggongvirae</taxon>
        <taxon>Uroviricota</taxon>
        <taxon>Caudoviricetes</taxon>
        <taxon>Grimontviridae</taxon>
    </lineage>
</organism>
<sequence length="64" mass="7074">MAKTKSKLILDDEGLVPCPCGIRTTTGSVASGWGTVLNNQWYCPVCVEMSEAEVRRQLEEDIPF</sequence>
<evidence type="ECO:0000313" key="2">
    <source>
        <dbReference type="Proteomes" id="UP001223176"/>
    </source>
</evidence>
<protein>
    <submittedName>
        <fullName evidence="1">Uncharacterized protein</fullName>
    </submittedName>
</protein>
<accession>A0AAF0LZI9</accession>
<keyword evidence="2" id="KW-1185">Reference proteome</keyword>
<proteinExistence type="predicted"/>
<name>A0AAF0LZI9_9CAUD</name>
<dbReference type="Proteomes" id="UP001223176">
    <property type="component" value="Segment"/>
</dbReference>